<keyword evidence="10" id="KW-1185">Reference proteome</keyword>
<keyword evidence="2 7" id="KW-0813">Transport</keyword>
<organism evidence="9 10">
    <name type="scientific">Enterocloster alcoholdehydrogenati</name>
    <dbReference type="NCBI Taxonomy" id="2547410"/>
    <lineage>
        <taxon>Bacteria</taxon>
        <taxon>Bacillati</taxon>
        <taxon>Bacillota</taxon>
        <taxon>Clostridia</taxon>
        <taxon>Lachnospirales</taxon>
        <taxon>Lachnospiraceae</taxon>
        <taxon>Enterocloster</taxon>
    </lineage>
</organism>
<evidence type="ECO:0000256" key="7">
    <source>
        <dbReference type="RuleBase" id="RU363032"/>
    </source>
</evidence>
<dbReference type="SUPFAM" id="SSF161098">
    <property type="entry name" value="MetI-like"/>
    <property type="match status" value="1"/>
</dbReference>
<dbReference type="CDD" id="cd06261">
    <property type="entry name" value="TM_PBP2"/>
    <property type="match status" value="1"/>
</dbReference>
<comment type="subcellular location">
    <subcellularLocation>
        <location evidence="1 7">Cell membrane</location>
        <topology evidence="1 7">Multi-pass membrane protein</topology>
    </subcellularLocation>
</comment>
<comment type="similarity">
    <text evidence="7">Belongs to the binding-protein-dependent transport system permease family.</text>
</comment>
<evidence type="ECO:0000256" key="4">
    <source>
        <dbReference type="ARBA" id="ARBA00022692"/>
    </source>
</evidence>
<gene>
    <name evidence="9" type="ORF">F130042H8_06110</name>
</gene>
<comment type="caution">
    <text evidence="9">The sequence shown here is derived from an EMBL/GenBank/DDBJ whole genome shotgun (WGS) entry which is preliminary data.</text>
</comment>
<evidence type="ECO:0000256" key="2">
    <source>
        <dbReference type="ARBA" id="ARBA00022448"/>
    </source>
</evidence>
<dbReference type="PROSITE" id="PS51257">
    <property type="entry name" value="PROKAR_LIPOPROTEIN"/>
    <property type="match status" value="1"/>
</dbReference>
<evidence type="ECO:0000256" key="6">
    <source>
        <dbReference type="ARBA" id="ARBA00023136"/>
    </source>
</evidence>
<dbReference type="InterPro" id="IPR000515">
    <property type="entry name" value="MetI-like"/>
</dbReference>
<keyword evidence="5 7" id="KW-1133">Transmembrane helix</keyword>
<proteinExistence type="inferred from homology"/>
<dbReference type="Proteomes" id="UP001600894">
    <property type="component" value="Unassembled WGS sequence"/>
</dbReference>
<feature type="transmembrane region" description="Helical" evidence="7">
    <location>
        <begin position="139"/>
        <end position="156"/>
    </location>
</feature>
<feature type="domain" description="ABC transmembrane type-1" evidence="8">
    <location>
        <begin position="71"/>
        <end position="260"/>
    </location>
</feature>
<keyword evidence="4 7" id="KW-0812">Transmembrane</keyword>
<name>A0ABQ0AU41_9FIRM</name>
<keyword evidence="3" id="KW-1003">Cell membrane</keyword>
<dbReference type="PANTHER" id="PTHR43744">
    <property type="entry name" value="ABC TRANSPORTER PERMEASE PROTEIN MG189-RELATED-RELATED"/>
    <property type="match status" value="1"/>
</dbReference>
<evidence type="ECO:0000259" key="8">
    <source>
        <dbReference type="PROSITE" id="PS50928"/>
    </source>
</evidence>
<feature type="transmembrane region" description="Helical" evidence="7">
    <location>
        <begin position="106"/>
        <end position="127"/>
    </location>
</feature>
<dbReference type="PROSITE" id="PS50928">
    <property type="entry name" value="ABC_TM1"/>
    <property type="match status" value="1"/>
</dbReference>
<dbReference type="RefSeq" id="WP_176254093.1">
    <property type="nucleotide sequence ID" value="NZ_BAABXL010000001.1"/>
</dbReference>
<dbReference type="InterPro" id="IPR035906">
    <property type="entry name" value="MetI-like_sf"/>
</dbReference>
<evidence type="ECO:0000313" key="10">
    <source>
        <dbReference type="Proteomes" id="UP001600894"/>
    </source>
</evidence>
<protein>
    <submittedName>
        <fullName evidence="9">Carbohydrate ABC transporter permease</fullName>
    </submittedName>
</protein>
<evidence type="ECO:0000256" key="1">
    <source>
        <dbReference type="ARBA" id="ARBA00004651"/>
    </source>
</evidence>
<evidence type="ECO:0000256" key="3">
    <source>
        <dbReference type="ARBA" id="ARBA00022475"/>
    </source>
</evidence>
<reference evidence="9 10" key="1">
    <citation type="submission" date="2024-04" db="EMBL/GenBank/DDBJ databases">
        <title>Defined microbial consortia suppress multidrug-resistant proinflammatory Enterobacteriaceae via ecological control.</title>
        <authorList>
            <person name="Furuichi M."/>
            <person name="Kawaguchi T."/>
            <person name="Pust M."/>
            <person name="Yasuma K."/>
            <person name="Plichta D."/>
            <person name="Hasegawa N."/>
            <person name="Ohya T."/>
            <person name="Bhattarai S."/>
            <person name="Sasajima S."/>
            <person name="Aoto Y."/>
            <person name="Tuganbaev T."/>
            <person name="Yaginuma M."/>
            <person name="Ueda M."/>
            <person name="Okahashi N."/>
            <person name="Amafuji K."/>
            <person name="Kiridooshi Y."/>
            <person name="Sugita K."/>
            <person name="Strazar M."/>
            <person name="Skelly A."/>
            <person name="Suda W."/>
            <person name="Hattori M."/>
            <person name="Nakamoto N."/>
            <person name="Caballero S."/>
            <person name="Norman J."/>
            <person name="Olle B."/>
            <person name="Tanoue T."/>
            <person name="Arita M."/>
            <person name="Bucci V."/>
            <person name="Atarashi K."/>
            <person name="Xavier R."/>
            <person name="Honda K."/>
        </authorList>
    </citation>
    <scope>NUCLEOTIDE SEQUENCE [LARGE SCALE GENOMIC DNA]</scope>
    <source>
        <strain evidence="10">f13</strain>
    </source>
</reference>
<sequence>MTAKRDKWGVLMQLLCLLLAFFMLFPILYACSVSLMEQKAVLASPPHFLPPEVTFENYVTAFTRTTLPRYMVNSFVVAVICSVSRVLVACMSAFAFSFMEFKGKKILFFLTLSTMMIPPDVLIVANFTTISQMKLVNTYMGICSVYLVSAANIFMLRQHFLGFSKSLKEAAAIDGCGNLRFFFRILMPTSRPVVTTVFLSSFVNVWNQYVWPMLVTNKNELRTIQVGITMLKDRESAVFGPVMAGVVVALIPTVLLFVVFQKQIVAGMMSGAVKE</sequence>
<dbReference type="EMBL" id="BAABXL010000001">
    <property type="protein sequence ID" value="GAA6267551.1"/>
    <property type="molecule type" value="Genomic_DNA"/>
</dbReference>
<evidence type="ECO:0000256" key="5">
    <source>
        <dbReference type="ARBA" id="ARBA00022989"/>
    </source>
</evidence>
<evidence type="ECO:0000313" key="9">
    <source>
        <dbReference type="EMBL" id="GAA6267551.1"/>
    </source>
</evidence>
<accession>A0ABQ0AU41</accession>
<dbReference type="PANTHER" id="PTHR43744:SF8">
    <property type="entry name" value="SN-GLYCEROL-3-PHOSPHATE TRANSPORT SYSTEM PERMEASE PROTEIN UGPE"/>
    <property type="match status" value="1"/>
</dbReference>
<keyword evidence="6 7" id="KW-0472">Membrane</keyword>
<feature type="transmembrane region" description="Helical" evidence="7">
    <location>
        <begin position="75"/>
        <end position="99"/>
    </location>
</feature>
<dbReference type="Gene3D" id="1.10.3720.10">
    <property type="entry name" value="MetI-like"/>
    <property type="match status" value="1"/>
</dbReference>
<dbReference type="Pfam" id="PF00528">
    <property type="entry name" value="BPD_transp_1"/>
    <property type="match status" value="1"/>
</dbReference>
<feature type="transmembrane region" description="Helical" evidence="7">
    <location>
        <begin position="238"/>
        <end position="260"/>
    </location>
</feature>